<proteinExistence type="predicted"/>
<organism evidence="1 2">
    <name type="scientific">Colwellia marinimaniae</name>
    <dbReference type="NCBI Taxonomy" id="1513592"/>
    <lineage>
        <taxon>Bacteria</taxon>
        <taxon>Pseudomonadati</taxon>
        <taxon>Pseudomonadota</taxon>
        <taxon>Gammaproteobacteria</taxon>
        <taxon>Alteromonadales</taxon>
        <taxon>Colwelliaceae</taxon>
        <taxon>Colwellia</taxon>
    </lineage>
</organism>
<sequence length="164" mass="19001">MSFFPNRALVNGIRKNYQPNLVSLMSLCANNYMLLLKVLADKSALGEVRHFFISDLLSYKVTITEVTPYTSVIDFEQESLHHSLKNIASVVASALHPRMTIRLYHDARMAEVLATQDIRQVKPRYDYPNSQMHQQDEKQQTNQFLNEWLHLCLRLGQVNVELHS</sequence>
<gene>
    <name evidence="1" type="ORF">MTCD1_02533</name>
</gene>
<protein>
    <submittedName>
        <fullName evidence="1">Phosphohydrolase</fullName>
    </submittedName>
</protein>
<comment type="caution">
    <text evidence="1">The sequence shown here is derived from an EMBL/GenBank/DDBJ whole genome shotgun (WGS) entry which is preliminary data.</text>
</comment>
<accession>A0ABQ0MX29</accession>
<dbReference type="Proteomes" id="UP000197068">
    <property type="component" value="Unassembled WGS sequence"/>
</dbReference>
<dbReference type="PANTHER" id="PTHR38774:SF1">
    <property type="entry name" value="CYTOPLASMIC PROTEIN"/>
    <property type="match status" value="1"/>
</dbReference>
<dbReference type="Pfam" id="PF06853">
    <property type="entry name" value="DUF1249"/>
    <property type="match status" value="1"/>
</dbReference>
<dbReference type="PANTHER" id="PTHR38774">
    <property type="entry name" value="CYTOPLASMIC PROTEIN-RELATED"/>
    <property type="match status" value="1"/>
</dbReference>
<name>A0ABQ0MX29_9GAMM</name>
<evidence type="ECO:0000313" key="1">
    <source>
        <dbReference type="EMBL" id="GAW96910.1"/>
    </source>
</evidence>
<reference evidence="1 2" key="1">
    <citation type="submission" date="2017-06" db="EMBL/GenBank/DDBJ databases">
        <title>Whole Genome Sequences of Colwellia marinimaniae MTCD1.</title>
        <authorList>
            <person name="Kusumoto H."/>
            <person name="Inoue M."/>
            <person name="Tanikawa K."/>
            <person name="Maeji H."/>
            <person name="Cameron J.H."/>
            <person name="Bartlett D.H."/>
        </authorList>
    </citation>
    <scope>NUCLEOTIDE SEQUENCE [LARGE SCALE GENOMIC DNA]</scope>
    <source>
        <strain evidence="1 2">MTCD1</strain>
    </source>
</reference>
<dbReference type="EMBL" id="BDQM01000021">
    <property type="protein sequence ID" value="GAW96910.1"/>
    <property type="molecule type" value="Genomic_DNA"/>
</dbReference>
<evidence type="ECO:0000313" key="2">
    <source>
        <dbReference type="Proteomes" id="UP000197068"/>
    </source>
</evidence>
<keyword evidence="2" id="KW-1185">Reference proteome</keyword>
<dbReference type="InterPro" id="IPR009659">
    <property type="entry name" value="DUF1249"/>
</dbReference>
<dbReference type="RefSeq" id="WP_057182015.1">
    <property type="nucleotide sequence ID" value="NZ_BDQM01000021.1"/>
</dbReference>